<name>C5LTZ4_PERM5</name>
<dbReference type="GeneID" id="9051807"/>
<proteinExistence type="predicted"/>
<keyword evidence="2" id="KW-1185">Reference proteome</keyword>
<dbReference type="Proteomes" id="UP000007800">
    <property type="component" value="Unassembled WGS sequence"/>
</dbReference>
<dbReference type="EMBL" id="GG685423">
    <property type="protein sequence ID" value="EEQ99792.1"/>
    <property type="molecule type" value="Genomic_DNA"/>
</dbReference>
<dbReference type="AlphaFoldDB" id="C5LTZ4"/>
<accession>C5LTZ4</accession>
<dbReference type="RefSeq" id="XP_002767075.1">
    <property type="nucleotide sequence ID" value="XM_002767029.1"/>
</dbReference>
<sequence length="180" mass="19738">MDFATGPTFPLENPANVEQLRRPVPRAQTRSLGNNGRDVLRREITKRLRAFPHLRVRFATVPQLHQIAEDVGIGEIAAAISEADQAHRRWRKQKVPYFGGLQAVRKEISYAPPEPPALDTCRLSLPIPSVDRPHLVTAVVATGVHKMCAGETRPVVCAGSQLDPGSPDGFDVTMIPQPVS</sequence>
<evidence type="ECO:0000313" key="1">
    <source>
        <dbReference type="EMBL" id="EEQ99792.1"/>
    </source>
</evidence>
<reference evidence="1 2" key="1">
    <citation type="submission" date="2008-07" db="EMBL/GenBank/DDBJ databases">
        <authorList>
            <person name="El-Sayed N."/>
            <person name="Caler E."/>
            <person name="Inman J."/>
            <person name="Amedeo P."/>
            <person name="Hass B."/>
            <person name="Wortman J."/>
        </authorList>
    </citation>
    <scope>NUCLEOTIDE SEQUENCE [LARGE SCALE GENOMIC DNA]</scope>
    <source>
        <strain evidence="2">ATCC 50983 / TXsc</strain>
    </source>
</reference>
<evidence type="ECO:0000313" key="2">
    <source>
        <dbReference type="Proteomes" id="UP000007800"/>
    </source>
</evidence>
<dbReference type="InParanoid" id="C5LTZ4"/>
<organism evidence="2">
    <name type="scientific">Perkinsus marinus (strain ATCC 50983 / TXsc)</name>
    <dbReference type="NCBI Taxonomy" id="423536"/>
    <lineage>
        <taxon>Eukaryota</taxon>
        <taxon>Sar</taxon>
        <taxon>Alveolata</taxon>
        <taxon>Perkinsozoa</taxon>
        <taxon>Perkinsea</taxon>
        <taxon>Perkinsida</taxon>
        <taxon>Perkinsidae</taxon>
        <taxon>Perkinsus</taxon>
    </lineage>
</organism>
<gene>
    <name evidence="1" type="ORF">Pmar_PMAR020250</name>
</gene>
<protein>
    <submittedName>
        <fullName evidence="1">Uncharacterized protein</fullName>
    </submittedName>
</protein>